<dbReference type="GeneID" id="39589094"/>
<name>A0A427Y5E6_9TREE</name>
<dbReference type="AlphaFoldDB" id="A0A427Y5E6"/>
<proteinExistence type="predicted"/>
<accession>A0A427Y5E6</accession>
<sequence length="418" mass="47076">MNATRPARSSHQHTHHVGLQPTTHASGASSTRVGASGGIEQSGSLVQASPISQPFLTSADGLRRAKGATTANVSLNACGLALTTTFSLFPNIVKAAAPPSLPGVFRLVAVSEDVYNEGQKKAKQVIKVEKKARLKARQKAKKKVELEAKQKADQSANIVKQEPEKVEKAPPRIAHTRLQSTSTSALGEEYRSNTSLTLSTTPGPSNCPPDNDWFFIRDIPPHVSLRNGPIIDWEYKAREREERREKAFGRERNMRDMNFNANGQHRDTILRNHDHRRDGDWRETRGDWAPVRAVRHDHPQYYHDVHHRQAPYHVPRQPTLAEHWSPPRPLKRIKLNESMAASSSTAHYHQSDSEIRTRKTSLDCFTSGRFVQVENSSKQSLLSENHRLQECVDAKDKLLQTKEQLIEAQRNLIKSLER</sequence>
<reference evidence="2 3" key="1">
    <citation type="submission" date="2018-11" db="EMBL/GenBank/DDBJ databases">
        <title>Genome sequence of Apiotrichum porosum DSM 27194.</title>
        <authorList>
            <person name="Aliyu H."/>
            <person name="Gorte O."/>
            <person name="Ochsenreither K."/>
        </authorList>
    </citation>
    <scope>NUCLEOTIDE SEQUENCE [LARGE SCALE GENOMIC DNA]</scope>
    <source>
        <strain evidence="2 3">DSM 27194</strain>
    </source>
</reference>
<organism evidence="2 3">
    <name type="scientific">Apiotrichum porosum</name>
    <dbReference type="NCBI Taxonomy" id="105984"/>
    <lineage>
        <taxon>Eukaryota</taxon>
        <taxon>Fungi</taxon>
        <taxon>Dikarya</taxon>
        <taxon>Basidiomycota</taxon>
        <taxon>Agaricomycotina</taxon>
        <taxon>Tremellomycetes</taxon>
        <taxon>Trichosporonales</taxon>
        <taxon>Trichosporonaceae</taxon>
        <taxon>Apiotrichum</taxon>
    </lineage>
</organism>
<dbReference type="Proteomes" id="UP000279236">
    <property type="component" value="Unassembled WGS sequence"/>
</dbReference>
<feature type="region of interest" description="Disordered" evidence="1">
    <location>
        <begin position="1"/>
        <end position="38"/>
    </location>
</feature>
<dbReference type="EMBL" id="RSCE01000002">
    <property type="protein sequence ID" value="RSH86309.1"/>
    <property type="molecule type" value="Genomic_DNA"/>
</dbReference>
<evidence type="ECO:0000256" key="1">
    <source>
        <dbReference type="SAM" id="MobiDB-lite"/>
    </source>
</evidence>
<keyword evidence="3" id="KW-1185">Reference proteome</keyword>
<comment type="caution">
    <text evidence="2">The sequence shown here is derived from an EMBL/GenBank/DDBJ whole genome shotgun (WGS) entry which is preliminary data.</text>
</comment>
<evidence type="ECO:0000313" key="3">
    <source>
        <dbReference type="Proteomes" id="UP000279236"/>
    </source>
</evidence>
<feature type="compositionally biased region" description="Polar residues" evidence="1">
    <location>
        <begin position="20"/>
        <end position="38"/>
    </location>
</feature>
<dbReference type="RefSeq" id="XP_028479094.1">
    <property type="nucleotide sequence ID" value="XM_028620122.1"/>
</dbReference>
<evidence type="ECO:0000313" key="2">
    <source>
        <dbReference type="EMBL" id="RSH86309.1"/>
    </source>
</evidence>
<protein>
    <submittedName>
        <fullName evidence="2">Uncharacterized protein</fullName>
    </submittedName>
</protein>
<gene>
    <name evidence="2" type="ORF">EHS24_004551</name>
</gene>